<keyword evidence="11" id="KW-0333">Golgi apparatus</keyword>
<feature type="transmembrane region" description="Helical" evidence="15">
    <location>
        <begin position="134"/>
        <end position="151"/>
    </location>
</feature>
<accession>A0AAD5LKW9</accession>
<evidence type="ECO:0000256" key="1">
    <source>
        <dbReference type="ARBA" id="ARBA00004123"/>
    </source>
</evidence>
<dbReference type="InterPro" id="IPR010541">
    <property type="entry name" value="Prp3_C"/>
</dbReference>
<keyword evidence="13" id="KW-0508">mRNA splicing</keyword>
<sequence>MHARKLHKKPAVSQTSLTSFRTQDFLTKQSAIYLPGAYGVWGSTKYYFTVNNSYVKSRLKILLFPFWHRDWRRVGVQDSAEAKSYAPPTRDVNAPDLYLPLMGFLTYILIAGYTKGASNQFSPDVIGNDASYCLVMQLIEIGILAACLYLLNSSISFLDLVSFSGYKYIVLVINTVVYQLAGSLAYYAALAYTGVAVSYFTRAMSKHEFSKLVQLEMLQVLELIRERKKIRRQNRAEREKEKQDKIALGLLPPPEPKVKLSNMMKVLGEQAVADPSAVERKVRQQMAQREKNHEMRNLARKLTPEERREKKLKKIKEDASGDIHAAVFRVFDLSNPQHRFKVDVNAQQYHLTGGVLCWPDSGCILVWQGMVAKRAFNNFRFQECSTSVTARKVMEAKHVVHYWDLLYSDPRLWVILASSILFATIRVAIAPLASSRVKSFSLLSMNNQPLTALAAEHSFDGDYVNRATSWEFLTTAVSTGYFAYDTWDYVLNRLYIKSPGIVAHHVVILICYISALTKTVGVPLLSLALACELHSAFMHLRKLMAMSGYSIPHSRLFGLVWVFFGMAFGGIAFIDVLNVQLLAQVSEELEAAREAYLEAQELDHPSPEVKLRYALALVKSKKRDDKVRGIGLLEDLLRDEFQTTECLYWLALTTFGLADFRASRDMVGIGVVGVAVVVAGIALRMMLRR</sequence>
<evidence type="ECO:0000256" key="10">
    <source>
        <dbReference type="ARBA" id="ARBA00022989"/>
    </source>
</evidence>
<dbReference type="GO" id="GO:0006888">
    <property type="term" value="P:endoplasmic reticulum to Golgi vesicle-mediated transport"/>
    <property type="evidence" value="ECO:0007669"/>
    <property type="project" value="InterPro"/>
</dbReference>
<dbReference type="SUPFAM" id="SSF48452">
    <property type="entry name" value="TPR-like"/>
    <property type="match status" value="1"/>
</dbReference>
<evidence type="ECO:0000256" key="11">
    <source>
        <dbReference type="ARBA" id="ARBA00023034"/>
    </source>
</evidence>
<comment type="similarity">
    <text evidence="4">Belongs to the YIF1 family.</text>
</comment>
<keyword evidence="5" id="KW-0813">Transport</keyword>
<evidence type="ECO:0000256" key="14">
    <source>
        <dbReference type="ARBA" id="ARBA00023242"/>
    </source>
</evidence>
<evidence type="ECO:0000256" key="7">
    <source>
        <dbReference type="ARBA" id="ARBA00022692"/>
    </source>
</evidence>
<evidence type="ECO:0000313" key="20">
    <source>
        <dbReference type="Proteomes" id="UP001209570"/>
    </source>
</evidence>
<dbReference type="Pfam" id="PF06544">
    <property type="entry name" value="Prp3_C"/>
    <property type="match status" value="1"/>
</dbReference>
<evidence type="ECO:0000256" key="15">
    <source>
        <dbReference type="SAM" id="Phobius"/>
    </source>
</evidence>
<feature type="transmembrane region" description="Helical" evidence="15">
    <location>
        <begin position="666"/>
        <end position="687"/>
    </location>
</feature>
<dbReference type="InterPro" id="IPR027104">
    <property type="entry name" value="Prp3"/>
</dbReference>
<evidence type="ECO:0000256" key="8">
    <source>
        <dbReference type="ARBA" id="ARBA00022824"/>
    </source>
</evidence>
<feature type="domain" description="Small nuclear ribonucleoprotein Prp3 C-terminal" evidence="17">
    <location>
        <begin position="360"/>
        <end position="405"/>
    </location>
</feature>
<organism evidence="19 20">
    <name type="scientific">Pythium insidiosum</name>
    <name type="common">Pythiosis disease agent</name>
    <dbReference type="NCBI Taxonomy" id="114742"/>
    <lineage>
        <taxon>Eukaryota</taxon>
        <taxon>Sar</taxon>
        <taxon>Stramenopiles</taxon>
        <taxon>Oomycota</taxon>
        <taxon>Peronosporomycetes</taxon>
        <taxon>Pythiales</taxon>
        <taxon>Pythiaceae</taxon>
        <taxon>Pythium</taxon>
    </lineage>
</organism>
<evidence type="ECO:0000313" key="19">
    <source>
        <dbReference type="EMBL" id="KAJ0404771.1"/>
    </source>
</evidence>
<dbReference type="GO" id="GO:0000398">
    <property type="term" value="P:mRNA splicing, via spliceosome"/>
    <property type="evidence" value="ECO:0007669"/>
    <property type="project" value="InterPro"/>
</dbReference>
<keyword evidence="9" id="KW-0653">Protein transport</keyword>
<feature type="domain" description="TLC" evidence="16">
    <location>
        <begin position="439"/>
        <end position="564"/>
    </location>
</feature>
<dbReference type="Gene3D" id="1.25.40.10">
    <property type="entry name" value="Tetratricopeptide repeat domain"/>
    <property type="match status" value="1"/>
</dbReference>
<keyword evidence="12 15" id="KW-0472">Membrane</keyword>
<feature type="transmembrane region" description="Helical" evidence="15">
    <location>
        <begin position="556"/>
        <end position="574"/>
    </location>
</feature>
<keyword evidence="10 15" id="KW-1133">Transmembrane helix</keyword>
<feature type="transmembrane region" description="Helical" evidence="15">
    <location>
        <begin position="502"/>
        <end position="535"/>
    </location>
</feature>
<evidence type="ECO:0000259" key="18">
    <source>
        <dbReference type="Pfam" id="PF08572"/>
    </source>
</evidence>
<evidence type="ECO:0000256" key="6">
    <source>
        <dbReference type="ARBA" id="ARBA00022664"/>
    </source>
</evidence>
<proteinExistence type="inferred from homology"/>
<dbReference type="Pfam" id="PF03878">
    <property type="entry name" value="YIF1"/>
    <property type="match status" value="1"/>
</dbReference>
<evidence type="ECO:0000256" key="3">
    <source>
        <dbReference type="ARBA" id="ARBA00004653"/>
    </source>
</evidence>
<evidence type="ECO:0000256" key="12">
    <source>
        <dbReference type="ARBA" id="ARBA00023136"/>
    </source>
</evidence>
<dbReference type="InterPro" id="IPR011990">
    <property type="entry name" value="TPR-like_helical_dom_sf"/>
</dbReference>
<evidence type="ECO:0000256" key="2">
    <source>
        <dbReference type="ARBA" id="ARBA00004477"/>
    </source>
</evidence>
<dbReference type="EMBL" id="JAKCXM010000057">
    <property type="protein sequence ID" value="KAJ0404771.1"/>
    <property type="molecule type" value="Genomic_DNA"/>
</dbReference>
<evidence type="ECO:0000256" key="9">
    <source>
        <dbReference type="ARBA" id="ARBA00022927"/>
    </source>
</evidence>
<keyword evidence="20" id="KW-1185">Reference proteome</keyword>
<dbReference type="Pfam" id="PF03798">
    <property type="entry name" value="TRAM_LAG1_CLN8"/>
    <property type="match status" value="1"/>
</dbReference>
<dbReference type="AlphaFoldDB" id="A0AAD5LKW9"/>
<dbReference type="Pfam" id="PF08572">
    <property type="entry name" value="PRP3"/>
    <property type="match status" value="1"/>
</dbReference>
<evidence type="ECO:0000259" key="17">
    <source>
        <dbReference type="Pfam" id="PF06544"/>
    </source>
</evidence>
<dbReference type="InterPro" id="IPR013881">
    <property type="entry name" value="Pre-mRNA_splic_Prp3_dom"/>
</dbReference>
<keyword evidence="14" id="KW-0539">Nucleus</keyword>
<keyword evidence="8" id="KW-0256">Endoplasmic reticulum</keyword>
<dbReference type="InterPro" id="IPR005578">
    <property type="entry name" value="Yif1_fam"/>
</dbReference>
<evidence type="ECO:0008006" key="21">
    <source>
        <dbReference type="Google" id="ProtNLM"/>
    </source>
</evidence>
<keyword evidence="6" id="KW-0507">mRNA processing</keyword>
<dbReference type="InterPro" id="IPR028058">
    <property type="entry name" value="Fis1_TPR_N"/>
</dbReference>
<comment type="subcellular location">
    <subcellularLocation>
        <location evidence="2">Endoplasmic reticulum membrane</location>
        <topology evidence="2">Multi-pass membrane protein</topology>
    </subcellularLocation>
    <subcellularLocation>
        <location evidence="3">Golgi apparatus membrane</location>
        <topology evidence="3">Multi-pass membrane protein</topology>
    </subcellularLocation>
    <subcellularLocation>
        <location evidence="1">Nucleus</location>
    </subcellularLocation>
</comment>
<gene>
    <name evidence="19" type="ORF">P43SY_005595</name>
</gene>
<dbReference type="GO" id="GO:0015031">
    <property type="term" value="P:protein transport"/>
    <property type="evidence" value="ECO:0007669"/>
    <property type="project" value="UniProtKB-KW"/>
</dbReference>
<evidence type="ECO:0000256" key="13">
    <source>
        <dbReference type="ARBA" id="ARBA00023187"/>
    </source>
</evidence>
<feature type="transmembrane region" description="Helical" evidence="15">
    <location>
        <begin position="97"/>
        <end position="114"/>
    </location>
</feature>
<dbReference type="Proteomes" id="UP001209570">
    <property type="component" value="Unassembled WGS sequence"/>
</dbReference>
<dbReference type="GO" id="GO:0046540">
    <property type="term" value="C:U4/U6 x U5 tri-snRNP complex"/>
    <property type="evidence" value="ECO:0007669"/>
    <property type="project" value="InterPro"/>
</dbReference>
<dbReference type="CDD" id="cd24162">
    <property type="entry name" value="Prp3_C"/>
    <property type="match status" value="1"/>
</dbReference>
<evidence type="ECO:0000259" key="16">
    <source>
        <dbReference type="Pfam" id="PF03798"/>
    </source>
</evidence>
<feature type="domain" description="Pre-mRNA-splicing factor 3" evidence="18">
    <location>
        <begin position="224"/>
        <end position="303"/>
    </location>
</feature>
<name>A0AAD5LKW9_PYTIN</name>
<dbReference type="PANTHER" id="PTHR14212">
    <property type="entry name" value="U4/U6-ASSOCIATED RNA SPLICING FACTOR-RELATED"/>
    <property type="match status" value="1"/>
</dbReference>
<evidence type="ECO:0000256" key="5">
    <source>
        <dbReference type="ARBA" id="ARBA00022448"/>
    </source>
</evidence>
<feature type="transmembrane region" description="Helical" evidence="15">
    <location>
        <begin position="412"/>
        <end position="433"/>
    </location>
</feature>
<reference evidence="19" key="1">
    <citation type="submission" date="2021-12" db="EMBL/GenBank/DDBJ databases">
        <title>Prjna785345.</title>
        <authorList>
            <person name="Rujirawat T."/>
            <person name="Krajaejun T."/>
        </authorList>
    </citation>
    <scope>NUCLEOTIDE SEQUENCE</scope>
    <source>
        <strain evidence="19">Pi057C3</strain>
    </source>
</reference>
<evidence type="ECO:0000256" key="4">
    <source>
        <dbReference type="ARBA" id="ARBA00009727"/>
    </source>
</evidence>
<dbReference type="InterPro" id="IPR006634">
    <property type="entry name" value="TLC-dom"/>
</dbReference>
<dbReference type="GO" id="GO:0005789">
    <property type="term" value="C:endoplasmic reticulum membrane"/>
    <property type="evidence" value="ECO:0007669"/>
    <property type="project" value="UniProtKB-SubCell"/>
</dbReference>
<keyword evidence="7 15" id="KW-0812">Transmembrane</keyword>
<dbReference type="GO" id="GO:0000139">
    <property type="term" value="C:Golgi membrane"/>
    <property type="evidence" value="ECO:0007669"/>
    <property type="project" value="UniProtKB-SubCell"/>
</dbReference>
<comment type="caution">
    <text evidence="19">The sequence shown here is derived from an EMBL/GenBank/DDBJ whole genome shotgun (WGS) entry which is preliminary data.</text>
</comment>
<dbReference type="PANTHER" id="PTHR14212:SF0">
    <property type="entry name" value="U4_U6 SMALL NUCLEAR RIBONUCLEOPROTEIN PRP3"/>
    <property type="match status" value="1"/>
</dbReference>
<protein>
    <recommendedName>
        <fullName evidence="21">TLC domain-containing protein</fullName>
    </recommendedName>
</protein>
<dbReference type="Pfam" id="PF14852">
    <property type="entry name" value="Fis1_TPR_N"/>
    <property type="match status" value="1"/>
</dbReference>